<accession>A0A812XPN0</accession>
<reference evidence="2" key="1">
    <citation type="submission" date="2021-02" db="EMBL/GenBank/DDBJ databases">
        <authorList>
            <person name="Dougan E. K."/>
            <person name="Rhodes N."/>
            <person name="Thang M."/>
            <person name="Chan C."/>
        </authorList>
    </citation>
    <scope>NUCLEOTIDE SEQUENCE</scope>
</reference>
<keyword evidence="3" id="KW-1185">Reference proteome</keyword>
<comment type="caution">
    <text evidence="2">The sequence shown here is derived from an EMBL/GenBank/DDBJ whole genome shotgun (WGS) entry which is preliminary data.</text>
</comment>
<feature type="compositionally biased region" description="Basic and acidic residues" evidence="1">
    <location>
        <begin position="80"/>
        <end position="89"/>
    </location>
</feature>
<dbReference type="AlphaFoldDB" id="A0A812XPN0"/>
<feature type="region of interest" description="Disordered" evidence="1">
    <location>
        <begin position="493"/>
        <end position="514"/>
    </location>
</feature>
<gene>
    <name evidence="2" type="ORF">SNEC2469_LOCUS21909</name>
</gene>
<protein>
    <submittedName>
        <fullName evidence="2">Uncharacterized protein</fullName>
    </submittedName>
</protein>
<sequence length="804" mass="88152">MTTTTAPLSSPADEVLGQLQSCFGSVLANKRSMDDPMQAVPADRFQKTGRGAIALGGQGKGFQGKGGRRRPGGRQQGRGENGRTHHNPDNRSFSSGSTEDNEDAEILHLLAKAVVRHEDSINILRRSTGWVWWARSGEGSILPLLSDLARKWSEAANSQEIQPNRVSLRVTLLWGLLTCLQDKITNLTQDQMAFAVRSSWADANGGWNFQKWDAHHQMLVVDTSRPPLSTAQVKESLGTLLQAINGDTLTRFSATQEIRADAQGKITFHADISLRAPGSDALYQELVRLQSCAIFQIIGVQFKQVFDGVWESRRQVCSDPPQLQETHRSLNIEFWRLYVIKASLPHRVITLRISFDMPARGNGQLRIRPDYVGTGRIALMRGVTEGPYNLLDQALPRSLTSGPRGSPLPRIASGGWIHFAIVSDVVIELFQSIGELWELELPSILGLAHPRIVDVDTDSDEFSPLGADVFTQPTQISDQALVGVSASSSTLAAASSSSPTSHHPLTHPSRSTIAGSEPIFDVDADMTDPVDQSVLDTQVYTAPEAPAVTAGDWGEVWNMERPAQGFLTYELQLDNITLPPVPEQDASAMEWLAYFVCSKRNCTTDDLRHLCQLLPSQTSAKRRRTTTSDGGTGRSQRSFSVGAYSAGGCHGIQCNTFNFPWTACWLASMVQAAAPSHRYSTCTLLHNVMHYRHTDSRNAPNTTNLIIPCDFWRGGQLWVANPHGSIHLDSTSGPGLLREIVRPYVIQDPMTPHATFPWSHGDRTILVAHHARGLEALTCDQRSTLTGFGFQLLPLSGEAASRAT</sequence>
<evidence type="ECO:0000256" key="1">
    <source>
        <dbReference type="SAM" id="MobiDB-lite"/>
    </source>
</evidence>
<evidence type="ECO:0000313" key="3">
    <source>
        <dbReference type="Proteomes" id="UP000601435"/>
    </source>
</evidence>
<evidence type="ECO:0000313" key="2">
    <source>
        <dbReference type="EMBL" id="CAE7754816.1"/>
    </source>
</evidence>
<proteinExistence type="predicted"/>
<dbReference type="Proteomes" id="UP000601435">
    <property type="component" value="Unassembled WGS sequence"/>
</dbReference>
<feature type="region of interest" description="Disordered" evidence="1">
    <location>
        <begin position="49"/>
        <end position="100"/>
    </location>
</feature>
<dbReference type="OrthoDB" id="418852at2759"/>
<organism evidence="2 3">
    <name type="scientific">Symbiodinium necroappetens</name>
    <dbReference type="NCBI Taxonomy" id="1628268"/>
    <lineage>
        <taxon>Eukaryota</taxon>
        <taxon>Sar</taxon>
        <taxon>Alveolata</taxon>
        <taxon>Dinophyceae</taxon>
        <taxon>Suessiales</taxon>
        <taxon>Symbiodiniaceae</taxon>
        <taxon>Symbiodinium</taxon>
    </lineage>
</organism>
<dbReference type="EMBL" id="CAJNJA010039235">
    <property type="protein sequence ID" value="CAE7754816.1"/>
    <property type="molecule type" value="Genomic_DNA"/>
</dbReference>
<feature type="compositionally biased region" description="Gly residues" evidence="1">
    <location>
        <begin position="54"/>
        <end position="65"/>
    </location>
</feature>
<feature type="compositionally biased region" description="Low complexity" evidence="1">
    <location>
        <begin position="493"/>
        <end position="509"/>
    </location>
</feature>
<name>A0A812XPN0_9DINO</name>